<keyword evidence="2" id="KW-0489">Methyltransferase</keyword>
<dbReference type="Gene3D" id="3.40.50.150">
    <property type="entry name" value="Vaccinia Virus protein VP39"/>
    <property type="match status" value="1"/>
</dbReference>
<accession>A0A0M1P9Y7</accession>
<dbReference type="InterPro" id="IPR013216">
    <property type="entry name" value="Methyltransf_11"/>
</dbReference>
<sequence length="228" mass="25861">MSIDEIYGQQAKAYEAMVSKQPDLSKIIRELKPYEGLDVLDLGAGSGRISMLLAPDVRSLICTDISEPMLHILDEKLFEAYDFRNWTTVVADHRILPVDSSSVDLIVSGWSISYLANSGEEDGRENLRLVMAELRRVLRPGGTMIILETMGTGTETPNPPHFLTDYYAGLEQEYGFSHRWIRTDYVFESVEEAQRSTGFFFGQALTDKIIANQWSTVPECAGIWWRHF</sequence>
<organism evidence="2 3">
    <name type="scientific">Paenibacillus solani</name>
    <dbReference type="NCBI Taxonomy" id="1705565"/>
    <lineage>
        <taxon>Bacteria</taxon>
        <taxon>Bacillati</taxon>
        <taxon>Bacillota</taxon>
        <taxon>Bacilli</taxon>
        <taxon>Bacillales</taxon>
        <taxon>Paenibacillaceae</taxon>
        <taxon>Paenibacillus</taxon>
    </lineage>
</organism>
<name>A0A0M1P9Y7_9BACL</name>
<dbReference type="PANTHER" id="PTHR42912:SF93">
    <property type="entry name" value="N6-ADENOSINE-METHYLTRANSFERASE TMT1A"/>
    <property type="match status" value="1"/>
</dbReference>
<dbReference type="Pfam" id="PF08241">
    <property type="entry name" value="Methyltransf_11"/>
    <property type="match status" value="1"/>
</dbReference>
<keyword evidence="3" id="KW-1185">Reference proteome</keyword>
<dbReference type="EMBL" id="LIUT01000001">
    <property type="protein sequence ID" value="KOR90794.1"/>
    <property type="molecule type" value="Genomic_DNA"/>
</dbReference>
<dbReference type="SUPFAM" id="SSF53335">
    <property type="entry name" value="S-adenosyl-L-methionine-dependent methyltransferases"/>
    <property type="match status" value="1"/>
</dbReference>
<dbReference type="RefSeq" id="WP_054403656.1">
    <property type="nucleotide sequence ID" value="NZ_LIUT01000001.1"/>
</dbReference>
<dbReference type="CDD" id="cd02440">
    <property type="entry name" value="AdoMet_MTases"/>
    <property type="match status" value="1"/>
</dbReference>
<evidence type="ECO:0000313" key="3">
    <source>
        <dbReference type="Proteomes" id="UP000036932"/>
    </source>
</evidence>
<keyword evidence="2" id="KW-0808">Transferase</keyword>
<dbReference type="GO" id="GO:0008757">
    <property type="term" value="F:S-adenosylmethionine-dependent methyltransferase activity"/>
    <property type="evidence" value="ECO:0007669"/>
    <property type="project" value="InterPro"/>
</dbReference>
<dbReference type="PATRIC" id="fig|1705565.3.peg.4865"/>
<comment type="caution">
    <text evidence="2">The sequence shown here is derived from an EMBL/GenBank/DDBJ whole genome shotgun (WGS) entry which is preliminary data.</text>
</comment>
<evidence type="ECO:0000313" key="2">
    <source>
        <dbReference type="EMBL" id="KOR90794.1"/>
    </source>
</evidence>
<reference evidence="3" key="1">
    <citation type="submission" date="2015-08" db="EMBL/GenBank/DDBJ databases">
        <title>Genome sequencing project for genomic taxonomy and phylogenomics of Bacillus-like bacteria.</title>
        <authorList>
            <person name="Liu B."/>
            <person name="Wang J."/>
            <person name="Zhu Y."/>
            <person name="Liu G."/>
            <person name="Chen Q."/>
            <person name="Chen Z."/>
            <person name="Lan J."/>
            <person name="Che J."/>
            <person name="Ge C."/>
            <person name="Shi H."/>
            <person name="Pan Z."/>
            <person name="Liu X."/>
        </authorList>
    </citation>
    <scope>NUCLEOTIDE SEQUENCE [LARGE SCALE GENOMIC DNA]</scope>
    <source>
        <strain evidence="3">FJAT-22460</strain>
    </source>
</reference>
<protein>
    <submittedName>
        <fullName evidence="2">Methyltransferase type 11</fullName>
    </submittedName>
</protein>
<dbReference type="OrthoDB" id="9784101at2"/>
<dbReference type="PANTHER" id="PTHR42912">
    <property type="entry name" value="METHYLTRANSFERASE"/>
    <property type="match status" value="1"/>
</dbReference>
<dbReference type="InterPro" id="IPR050508">
    <property type="entry name" value="Methyltransf_Superfamily"/>
</dbReference>
<evidence type="ECO:0000259" key="1">
    <source>
        <dbReference type="Pfam" id="PF08241"/>
    </source>
</evidence>
<dbReference type="InterPro" id="IPR029063">
    <property type="entry name" value="SAM-dependent_MTases_sf"/>
</dbReference>
<dbReference type="AlphaFoldDB" id="A0A0M1P9Y7"/>
<proteinExistence type="predicted"/>
<gene>
    <name evidence="2" type="ORF">AM231_14135</name>
</gene>
<dbReference type="Proteomes" id="UP000036932">
    <property type="component" value="Unassembled WGS sequence"/>
</dbReference>
<dbReference type="GO" id="GO:0032259">
    <property type="term" value="P:methylation"/>
    <property type="evidence" value="ECO:0007669"/>
    <property type="project" value="UniProtKB-KW"/>
</dbReference>
<feature type="domain" description="Methyltransferase type 11" evidence="1">
    <location>
        <begin position="40"/>
        <end position="146"/>
    </location>
</feature>